<name>A0A9I9DP35_CUCME</name>
<evidence type="ECO:0000256" key="6">
    <source>
        <dbReference type="ARBA" id="ARBA00023136"/>
    </source>
</evidence>
<dbReference type="EnsemblPlants" id="MELO3C021515.2.1">
    <property type="protein sequence ID" value="MELO3C021515.2.1"/>
    <property type="gene ID" value="MELO3C021515.2"/>
</dbReference>
<evidence type="ECO:0000256" key="3">
    <source>
        <dbReference type="ARBA" id="ARBA00022692"/>
    </source>
</evidence>
<sequence length="663" mass="75077">MAENEQEIRSLALTPTWSVASVLTIFVAVSLLVERSIHRLSTWLGKTNRKPLFEAVEKMKEELMLLGFISLLLTATSSSISNICIPSKFYNTPFTPCTKAEADEHEDDSSSEERKLYTASVLPHLFRRMLNVNKKTCKEGYEPFVSYEGLEQLHRFIFIMAVTHISYSCLTMLLAIVKIHRWRVWENEAHMDRHDSLNDITREMTLRRQSTFVRYHTSNPMTRNSFLIWVTCFFRQFGNSVVRADYLTLRKGFIMNHHLSLTYDFHSYMIRSMEEEFQRIVGVRLLPSYNTEVEGKYFGGLLKTLEFLHGPLWGFVVAFMLFNVKGNTVGNQDQKVVVEPKIDDPQNGYLVLLVGTKLQHVIATLALESAGITGSFSGSKLKPRDDLFWFKKPELLLSLIHFILFQNAFELASFFWFWWQFGYNSCFIRNHMLVYARLILGFAGQFLCSYSTLPLYALVTQMGTNYKAALIPQRIRETIHGWGKAARRKRRLRMFADDTTIHTETSTVMSLEDDDRRLIDDTSETTVDYTSIELQPTSVHDGPESVPNERPSRARTPLLQPSTSLSTSVDHNSIHAVPQRLHCLSHSHKTGTIPGIGLGTIPDIGLGTIPDTGLDTIPDTGPGTVLDTVPGTAPGTVLDTAPGTVLDTVPTEEWGGNSSQNNT</sequence>
<feature type="compositionally biased region" description="Low complexity" evidence="8">
    <location>
        <begin position="556"/>
        <end position="568"/>
    </location>
</feature>
<comment type="subcellular location">
    <subcellularLocation>
        <location evidence="1">Membrane</location>
        <topology evidence="1">Multi-pass membrane protein</topology>
    </subcellularLocation>
</comment>
<evidence type="ECO:0008006" key="11">
    <source>
        <dbReference type="Google" id="ProtNLM"/>
    </source>
</evidence>
<feature type="region of interest" description="Disordered" evidence="8">
    <location>
        <begin position="535"/>
        <end position="569"/>
    </location>
</feature>
<evidence type="ECO:0000313" key="10">
    <source>
        <dbReference type="EnsemblPlants" id="MELO3C021515.2.1"/>
    </source>
</evidence>
<dbReference type="Gramene" id="MELO3C021515.2.1">
    <property type="protein sequence ID" value="MELO3C021515.2.1"/>
    <property type="gene ID" value="MELO3C021515.2"/>
</dbReference>
<comment type="similarity">
    <text evidence="2">Belongs to the MLO family.</text>
</comment>
<dbReference type="GO" id="GO:0006952">
    <property type="term" value="P:defense response"/>
    <property type="evidence" value="ECO:0007669"/>
    <property type="project" value="UniProtKB-KW"/>
</dbReference>
<evidence type="ECO:0000256" key="1">
    <source>
        <dbReference type="ARBA" id="ARBA00004141"/>
    </source>
</evidence>
<feature type="transmembrane region" description="Helical" evidence="9">
    <location>
        <begin position="439"/>
        <end position="459"/>
    </location>
</feature>
<dbReference type="PANTHER" id="PTHR31942">
    <property type="entry name" value="MLO-LIKE PROTEIN 1"/>
    <property type="match status" value="1"/>
</dbReference>
<evidence type="ECO:0000256" key="7">
    <source>
        <dbReference type="ARBA" id="ARBA00023265"/>
    </source>
</evidence>
<dbReference type="InterPro" id="IPR004326">
    <property type="entry name" value="Mlo"/>
</dbReference>
<accession>A0A9I9DP35</accession>
<protein>
    <recommendedName>
        <fullName evidence="11">MLO-like protein</fullName>
    </recommendedName>
</protein>
<feature type="transmembrane region" description="Helical" evidence="9">
    <location>
        <begin position="63"/>
        <end position="83"/>
    </location>
</feature>
<keyword evidence="7" id="KW-0568">Pathogenesis-related protein</keyword>
<evidence type="ECO:0000256" key="4">
    <source>
        <dbReference type="ARBA" id="ARBA00022821"/>
    </source>
</evidence>
<dbReference type="GO" id="GO:0016020">
    <property type="term" value="C:membrane"/>
    <property type="evidence" value="ECO:0007669"/>
    <property type="project" value="UniProtKB-SubCell"/>
</dbReference>
<feature type="transmembrane region" description="Helical" evidence="9">
    <location>
        <begin position="395"/>
        <end position="419"/>
    </location>
</feature>
<keyword evidence="5 9" id="KW-1133">Transmembrane helix</keyword>
<dbReference type="PANTHER" id="PTHR31942:SF77">
    <property type="entry name" value="MLO-LIKE PROTEIN 14"/>
    <property type="match status" value="1"/>
</dbReference>
<feature type="transmembrane region" description="Helical" evidence="9">
    <location>
        <begin position="156"/>
        <end position="177"/>
    </location>
</feature>
<proteinExistence type="inferred from homology"/>
<dbReference type="Pfam" id="PF03094">
    <property type="entry name" value="Mlo"/>
    <property type="match status" value="2"/>
</dbReference>
<dbReference type="AlphaFoldDB" id="A0A9I9DP35"/>
<organism evidence="10">
    <name type="scientific">Cucumis melo</name>
    <name type="common">Muskmelon</name>
    <dbReference type="NCBI Taxonomy" id="3656"/>
    <lineage>
        <taxon>Eukaryota</taxon>
        <taxon>Viridiplantae</taxon>
        <taxon>Streptophyta</taxon>
        <taxon>Embryophyta</taxon>
        <taxon>Tracheophyta</taxon>
        <taxon>Spermatophyta</taxon>
        <taxon>Magnoliopsida</taxon>
        <taxon>eudicotyledons</taxon>
        <taxon>Gunneridae</taxon>
        <taxon>Pentapetalae</taxon>
        <taxon>rosids</taxon>
        <taxon>fabids</taxon>
        <taxon>Cucurbitales</taxon>
        <taxon>Cucurbitaceae</taxon>
        <taxon>Benincaseae</taxon>
        <taxon>Cucumis</taxon>
    </lineage>
</organism>
<evidence type="ECO:0000256" key="2">
    <source>
        <dbReference type="ARBA" id="ARBA00006574"/>
    </source>
</evidence>
<evidence type="ECO:0000256" key="9">
    <source>
        <dbReference type="SAM" id="Phobius"/>
    </source>
</evidence>
<evidence type="ECO:0000256" key="8">
    <source>
        <dbReference type="SAM" id="MobiDB-lite"/>
    </source>
</evidence>
<feature type="transmembrane region" description="Helical" evidence="9">
    <location>
        <begin position="12"/>
        <end position="33"/>
    </location>
</feature>
<keyword evidence="6 9" id="KW-0472">Membrane</keyword>
<reference evidence="10" key="1">
    <citation type="submission" date="2023-03" db="UniProtKB">
        <authorList>
            <consortium name="EnsemblPlants"/>
        </authorList>
    </citation>
    <scope>IDENTIFICATION</scope>
</reference>
<keyword evidence="3 9" id="KW-0812">Transmembrane</keyword>
<keyword evidence="4" id="KW-0611">Plant defense</keyword>
<evidence type="ECO:0000256" key="5">
    <source>
        <dbReference type="ARBA" id="ARBA00022989"/>
    </source>
</evidence>